<gene>
    <name evidence="2" type="ORF">RhiirC2_867090</name>
</gene>
<reference evidence="2 3" key="1">
    <citation type="submission" date="2016-04" db="EMBL/GenBank/DDBJ databases">
        <title>Genome analyses suggest a sexual origin of heterokaryosis in a supposedly ancient asexual fungus.</title>
        <authorList>
            <person name="Ropars J."/>
            <person name="Sedzielewska K."/>
            <person name="Noel J."/>
            <person name="Charron P."/>
            <person name="Farinelli L."/>
            <person name="Marton T."/>
            <person name="Kruger M."/>
            <person name="Pelin A."/>
            <person name="Brachmann A."/>
            <person name="Corradi N."/>
        </authorList>
    </citation>
    <scope>NUCLEOTIDE SEQUENCE [LARGE SCALE GENOMIC DNA]</scope>
    <source>
        <strain evidence="2 3">C2</strain>
    </source>
</reference>
<dbReference type="EMBL" id="LLXL01000804">
    <property type="protein sequence ID" value="PKK68761.1"/>
    <property type="molecule type" value="Genomic_DNA"/>
</dbReference>
<dbReference type="Proteomes" id="UP000233469">
    <property type="component" value="Unassembled WGS sequence"/>
</dbReference>
<name>A0A2N1N4G9_9GLOM</name>
<protein>
    <submittedName>
        <fullName evidence="2">Uncharacterized protein</fullName>
    </submittedName>
</protein>
<dbReference type="VEuPathDB" id="FungiDB:RhiirA1_446635"/>
<dbReference type="AlphaFoldDB" id="A0A2N1N4G9"/>
<feature type="compositionally biased region" description="Basic and acidic residues" evidence="1">
    <location>
        <begin position="25"/>
        <end position="37"/>
    </location>
</feature>
<proteinExistence type="predicted"/>
<sequence>MLIDMEEAHLSHDRERRRWKIAEETNEEREERLARDRERKRKARRDQRGAGNLTDVEKILIGQVFPVISVYALPGGEYAYCANIINFPQRCAGVCGTTST</sequence>
<comment type="caution">
    <text evidence="2">The sequence shown here is derived from an EMBL/GenBank/DDBJ whole genome shotgun (WGS) entry which is preliminary data.</text>
</comment>
<dbReference type="VEuPathDB" id="FungiDB:RhiirFUN_022251"/>
<organism evidence="2 3">
    <name type="scientific">Rhizophagus irregularis</name>
    <dbReference type="NCBI Taxonomy" id="588596"/>
    <lineage>
        <taxon>Eukaryota</taxon>
        <taxon>Fungi</taxon>
        <taxon>Fungi incertae sedis</taxon>
        <taxon>Mucoromycota</taxon>
        <taxon>Glomeromycotina</taxon>
        <taxon>Glomeromycetes</taxon>
        <taxon>Glomerales</taxon>
        <taxon>Glomeraceae</taxon>
        <taxon>Rhizophagus</taxon>
    </lineage>
</organism>
<evidence type="ECO:0000313" key="3">
    <source>
        <dbReference type="Proteomes" id="UP000233469"/>
    </source>
</evidence>
<evidence type="ECO:0000313" key="2">
    <source>
        <dbReference type="EMBL" id="PKK68761.1"/>
    </source>
</evidence>
<reference evidence="2 3" key="2">
    <citation type="submission" date="2017-10" db="EMBL/GenBank/DDBJ databases">
        <title>Extensive intraspecific genome diversity in a model arbuscular mycorrhizal fungus.</title>
        <authorList>
            <person name="Chen E.C.H."/>
            <person name="Morin E."/>
            <person name="Baudet D."/>
            <person name="Noel J."/>
            <person name="Ndikumana S."/>
            <person name="Charron P."/>
            <person name="St-Onge C."/>
            <person name="Giorgi J."/>
            <person name="Grigoriev I.V."/>
            <person name="Roux C."/>
            <person name="Martin F.M."/>
            <person name="Corradi N."/>
        </authorList>
    </citation>
    <scope>NUCLEOTIDE SEQUENCE [LARGE SCALE GENOMIC DNA]</scope>
    <source>
        <strain evidence="2 3">C2</strain>
    </source>
</reference>
<evidence type="ECO:0000256" key="1">
    <source>
        <dbReference type="SAM" id="MobiDB-lite"/>
    </source>
</evidence>
<accession>A0A2N1N4G9</accession>
<feature type="region of interest" description="Disordered" evidence="1">
    <location>
        <begin position="25"/>
        <end position="49"/>
    </location>
</feature>